<evidence type="ECO:0000313" key="1">
    <source>
        <dbReference type="EMBL" id="AIQ64638.1"/>
    </source>
</evidence>
<reference evidence="1 2" key="1">
    <citation type="submission" date="2014-08" db="EMBL/GenBank/DDBJ databases">
        <title>Comparative genomics of the Paenibacillus odorifer group.</title>
        <authorList>
            <person name="den Bakker H.C."/>
            <person name="Tsai Y.-C."/>
            <person name="Martin N."/>
            <person name="Korlach J."/>
            <person name="Wiedmann M."/>
        </authorList>
    </citation>
    <scope>NUCLEOTIDE SEQUENCE [LARGE SCALE GENOMIC DNA]</scope>
    <source>
        <strain evidence="1 2">DSM 14472</strain>
    </source>
</reference>
<proteinExistence type="predicted"/>
<dbReference type="EMBL" id="CP009286">
    <property type="protein sequence ID" value="AIQ64638.1"/>
    <property type="molecule type" value="Genomic_DNA"/>
</dbReference>
<protein>
    <submittedName>
        <fullName evidence="1">Uncharacterized protein</fullName>
    </submittedName>
</protein>
<evidence type="ECO:0000313" key="2">
    <source>
        <dbReference type="Proteomes" id="UP000029507"/>
    </source>
</evidence>
<organism evidence="1 2">
    <name type="scientific">Paenibacillus stellifer</name>
    <dbReference type="NCBI Taxonomy" id="169760"/>
    <lineage>
        <taxon>Bacteria</taxon>
        <taxon>Bacillati</taxon>
        <taxon>Bacillota</taxon>
        <taxon>Bacilli</taxon>
        <taxon>Bacillales</taxon>
        <taxon>Paenibacillaceae</taxon>
        <taxon>Paenibacillus</taxon>
    </lineage>
</organism>
<keyword evidence="2" id="KW-1185">Reference proteome</keyword>
<dbReference type="STRING" id="169760.PSTEL_17535"/>
<name>A0A089LZD0_9BACL</name>
<dbReference type="RefSeq" id="WP_038697052.1">
    <property type="nucleotide sequence ID" value="NZ_CP009286.1"/>
</dbReference>
<dbReference type="HOGENOM" id="CLU_1473832_0_0_9"/>
<gene>
    <name evidence="1" type="ORF">PSTEL_17535</name>
</gene>
<dbReference type="AlphaFoldDB" id="A0A089LZD0"/>
<dbReference type="OrthoDB" id="2678813at2"/>
<dbReference type="Proteomes" id="UP000029507">
    <property type="component" value="Chromosome"/>
</dbReference>
<accession>A0A089LZD0</accession>
<sequence>MNRSWWIGAALVVTAASALLLPRMEILQSSPKAASGTVETFSQRTDKLVLGEGNLVDALGSISFHLPIGSVSWEEGVLSLDLKVTDTAVRPGDVYADMSNALSFAFRNTENANQVLLRIMAEDRWIGSSRLLLAADARRSELTPELLEELENAGNIPLPPSLKSALRISETSLWKNQFIVP</sequence>
<dbReference type="KEGG" id="pste:PSTEL_17535"/>